<dbReference type="Gene3D" id="3.40.1090.10">
    <property type="entry name" value="Cytosolic phospholipase A2 catalytic domain"/>
    <property type="match status" value="1"/>
</dbReference>
<dbReference type="InterPro" id="IPR016035">
    <property type="entry name" value="Acyl_Trfase/lysoPLipase"/>
</dbReference>
<evidence type="ECO:0000256" key="5">
    <source>
        <dbReference type="ARBA" id="ARBA00022963"/>
    </source>
</evidence>
<dbReference type="GO" id="GO:0046486">
    <property type="term" value="P:glycerolipid metabolic process"/>
    <property type="evidence" value="ECO:0007669"/>
    <property type="project" value="UniProtKB-ARBA"/>
</dbReference>
<name>V9DMD6_9EURO</name>
<feature type="region of interest" description="Disordered" evidence="8">
    <location>
        <begin position="261"/>
        <end position="304"/>
    </location>
</feature>
<feature type="compositionally biased region" description="Gly residues" evidence="8">
    <location>
        <begin position="1389"/>
        <end position="1400"/>
    </location>
</feature>
<feature type="compositionally biased region" description="Polar residues" evidence="8">
    <location>
        <begin position="291"/>
        <end position="302"/>
    </location>
</feature>
<evidence type="ECO:0000256" key="2">
    <source>
        <dbReference type="ARBA" id="ARBA00022771"/>
    </source>
</evidence>
<evidence type="ECO:0000256" key="7">
    <source>
        <dbReference type="PROSITE-ProRule" id="PRU01161"/>
    </source>
</evidence>
<dbReference type="SUPFAM" id="SSF52151">
    <property type="entry name" value="FabD/lysophospholipase-like"/>
    <property type="match status" value="1"/>
</dbReference>
<dbReference type="SUPFAM" id="SSF52540">
    <property type="entry name" value="P-loop containing nucleoside triphosphate hydrolases"/>
    <property type="match status" value="1"/>
</dbReference>
<dbReference type="InterPro" id="IPR017907">
    <property type="entry name" value="Znf_RING_CS"/>
</dbReference>
<gene>
    <name evidence="10" type="ORF">G647_00518</name>
</gene>
<keyword evidence="2" id="KW-0863">Zinc-finger</keyword>
<feature type="compositionally biased region" description="Polar residues" evidence="8">
    <location>
        <begin position="189"/>
        <end position="203"/>
    </location>
</feature>
<dbReference type="VEuPathDB" id="FungiDB:G647_00518"/>
<dbReference type="PROSITE" id="PS51635">
    <property type="entry name" value="PNPLA"/>
    <property type="match status" value="1"/>
</dbReference>
<feature type="compositionally biased region" description="Polar residues" evidence="8">
    <location>
        <begin position="264"/>
        <end position="278"/>
    </location>
</feature>
<evidence type="ECO:0000256" key="1">
    <source>
        <dbReference type="ARBA" id="ARBA00022723"/>
    </source>
</evidence>
<keyword evidence="3" id="KW-0378">Hydrolase</keyword>
<accession>V9DMD6</accession>
<evidence type="ECO:0000256" key="4">
    <source>
        <dbReference type="ARBA" id="ARBA00022833"/>
    </source>
</evidence>
<keyword evidence="6" id="KW-0443">Lipid metabolism</keyword>
<evidence type="ECO:0000256" key="8">
    <source>
        <dbReference type="SAM" id="MobiDB-lite"/>
    </source>
</evidence>
<dbReference type="HOGENOM" id="CLU_254348_0_0_1"/>
<keyword evidence="4" id="KW-0862">Zinc</keyword>
<evidence type="ECO:0000259" key="9">
    <source>
        <dbReference type="PROSITE" id="PS51635"/>
    </source>
</evidence>
<dbReference type="InterPro" id="IPR027417">
    <property type="entry name" value="P-loop_NTPase"/>
</dbReference>
<dbReference type="RefSeq" id="XP_008722143.1">
    <property type="nucleotide sequence ID" value="XM_008723921.1"/>
</dbReference>
<dbReference type="Proteomes" id="UP000030678">
    <property type="component" value="Unassembled WGS sequence"/>
</dbReference>
<feature type="region of interest" description="Disordered" evidence="8">
    <location>
        <begin position="1381"/>
        <end position="1400"/>
    </location>
</feature>
<dbReference type="CDD" id="cd07199">
    <property type="entry name" value="Pat17_PNPLA8_PNPLA9_like"/>
    <property type="match status" value="1"/>
</dbReference>
<reference evidence="10 11" key="1">
    <citation type="submission" date="2013-03" db="EMBL/GenBank/DDBJ databases">
        <title>The Genome Sequence of Cladophialophora carrionii CBS 160.54.</title>
        <authorList>
            <consortium name="The Broad Institute Genomics Platform"/>
            <person name="Cuomo C."/>
            <person name="de Hoog S."/>
            <person name="Gorbushina A."/>
            <person name="Walker B."/>
            <person name="Young S.K."/>
            <person name="Zeng Q."/>
            <person name="Gargeya S."/>
            <person name="Fitzgerald M."/>
            <person name="Haas B."/>
            <person name="Abouelleil A."/>
            <person name="Allen A.W."/>
            <person name="Alvarado L."/>
            <person name="Arachchi H.M."/>
            <person name="Berlin A.M."/>
            <person name="Chapman S.B."/>
            <person name="Gainer-Dewar J."/>
            <person name="Goldberg J."/>
            <person name="Griggs A."/>
            <person name="Gujja S."/>
            <person name="Hansen M."/>
            <person name="Howarth C."/>
            <person name="Imamovic A."/>
            <person name="Ireland A."/>
            <person name="Larimer J."/>
            <person name="McCowan C."/>
            <person name="Murphy C."/>
            <person name="Pearson M."/>
            <person name="Poon T.W."/>
            <person name="Priest M."/>
            <person name="Roberts A."/>
            <person name="Saif S."/>
            <person name="Shea T."/>
            <person name="Sisk P."/>
            <person name="Sykes S."/>
            <person name="Wortman J."/>
            <person name="Nusbaum C."/>
            <person name="Birren B."/>
        </authorList>
    </citation>
    <scope>NUCLEOTIDE SEQUENCE [LARGE SCALE GENOMIC DNA]</scope>
    <source>
        <strain evidence="10 11">CBS 160.54</strain>
    </source>
</reference>
<feature type="region of interest" description="Disordered" evidence="8">
    <location>
        <begin position="174"/>
        <end position="204"/>
    </location>
</feature>
<dbReference type="GO" id="GO:0047499">
    <property type="term" value="F:calcium-independent phospholipase A2 activity"/>
    <property type="evidence" value="ECO:0007669"/>
    <property type="project" value="TreeGrafter"/>
</dbReference>
<dbReference type="GO" id="GO:0016020">
    <property type="term" value="C:membrane"/>
    <property type="evidence" value="ECO:0007669"/>
    <property type="project" value="TreeGrafter"/>
</dbReference>
<dbReference type="GeneID" id="19979011"/>
<evidence type="ECO:0000256" key="3">
    <source>
        <dbReference type="ARBA" id="ARBA00022801"/>
    </source>
</evidence>
<dbReference type="GO" id="GO:0008270">
    <property type="term" value="F:zinc ion binding"/>
    <property type="evidence" value="ECO:0007669"/>
    <property type="project" value="UniProtKB-KW"/>
</dbReference>
<dbReference type="PANTHER" id="PTHR24185:SF1">
    <property type="entry name" value="CALCIUM-INDEPENDENT PHOSPHOLIPASE A2-GAMMA"/>
    <property type="match status" value="1"/>
</dbReference>
<comment type="caution">
    <text evidence="7">Lacks conserved residue(s) required for the propagation of feature annotation.</text>
</comment>
<dbReference type="InterPro" id="IPR002641">
    <property type="entry name" value="PNPLA_dom"/>
</dbReference>
<dbReference type="GO" id="GO:0016042">
    <property type="term" value="P:lipid catabolic process"/>
    <property type="evidence" value="ECO:0007669"/>
    <property type="project" value="UniProtKB-KW"/>
</dbReference>
<feature type="domain" description="PNPLA" evidence="9">
    <location>
        <begin position="986"/>
        <end position="1205"/>
    </location>
</feature>
<dbReference type="GO" id="GO:0019369">
    <property type="term" value="P:arachidonate metabolic process"/>
    <property type="evidence" value="ECO:0007669"/>
    <property type="project" value="TreeGrafter"/>
</dbReference>
<keyword evidence="1" id="KW-0479">Metal-binding</keyword>
<dbReference type="EMBL" id="KB822697">
    <property type="protein sequence ID" value="ETI28069.1"/>
    <property type="molecule type" value="Genomic_DNA"/>
</dbReference>
<sequence>MRGEEDDGVPAGPRSVATGLRSCLASLGALVAEQNDEPLMLRGVLGFLQDELGRLRLWAADTGAFQPRAASLDARLRKSPHLKEQVLRTLSMLAATVDDIKDMLTDSEISNSSNNQEAEYKMVCETIASLIGDLYQMSTVFGRPASVESTRPVRMLPAVLPASGTTTIGLEAPALSEHEQAPPEASRLSMMSPTSIEHSSHLQSLAEPMGSSLEARMKGHSIRDTAAELRGLDRAVSDPPELFQTQSNDAMMQYMPEANLWPKLNSSGDRSGTANQGNPRPRGADIPPDSPVQTRTPGSPVSKTDYLMITEAGGGDEPYDQICRYCGIPKPAREELYYCPACGIALCTECWNTAPPHRQGLQILGGVLHEKLNATVARTILGALDPGLNDREQEMLFLKDEDTTWFGVHHEQEELYLREYGRFERVIREDSSLLPKATYPALVSFVGQTGAGKSTLVRLLIELNRPRDCKPQVPVVAGANFSMPITGDVHLYADSRTLETNHPVLYIDSEGLDGGSYPPLGARSRRNQPRVSTKVQCSQDYVSERPIAWAGPGERRTRTYTTERFHQRILYSISDVVVFVATNTRNMEQILKQLVSSGHDSLEHSVNQPVQPQAIIVLNGRDAAALADHFDTAVGTTDFLSDEGLRDLFRESSELWKAREFWRRRGRKVDTTRGLLLCYFSDVHVIPIPGKERLCLLGRQLDRLHRQIQSCCDQSRESKRMADILLNVDEMQQVHQQMFDHFTTFCNGPFDYLKACLSTLTLAANIVQVSKGTRSFHQVLQKLAFMVASCSMLEVARQHSVDVAEDVYPRYAAFCSLALAEIYNNHGPATVYILLRELAYSRQARISRAWTASSVMNYLETPSTANSLTILQRFRDGTFGARAYRQKAAEIHRTLVVGPFYAGLGGPEPFQSNSSCLSCLANCPVHPLPCGHVLCTPCVLAFGTSTQYPYIIEVKDCPLHGGKLAGRPQSPVQVHLEPKEACPRVLSLDGGGVRGLVDLMILEQLEKELGEGLPIQAFFDLTVVTNAGGVIALCLGVKGWDVQSCTVQLERFCRAAFSKTRWTGRSGNELLVTMSNQSRYQTEPLEEDLRAAFGNGLPFESSPGKQAGHDTGDLPRPPKVAVTASTTSGSTAVFANYNRLDPEEVDKRTYRFVRSEKPSTDLLIFQAARATTATPFYFWTFKHHASRTVYMDGSPHYHCPVEIAVRESRLLWQKDPDVLVSLGAQTTTGPGAPSPLPTGPGRSRGIMDSGKLAMDLCGSTVDSEADGHNILPSVESRDPPWQDWRTRLSRLDVALGPELPTPDDISQIDRMKNEASLRITRMRDKIKSVADRLLASSFYFAVDDQISTPRPDGSWTIPGRIMCRMAPGSAVLRSLGRNLKSRWRSSGSPGPGSELGHGSE</sequence>
<dbReference type="PROSITE" id="PS00518">
    <property type="entry name" value="ZF_RING_1"/>
    <property type="match status" value="1"/>
</dbReference>
<protein>
    <recommendedName>
        <fullName evidence="9">PNPLA domain-containing protein</fullName>
    </recommendedName>
</protein>
<feature type="short sequence motif" description="GXGXXG" evidence="7">
    <location>
        <begin position="990"/>
        <end position="995"/>
    </location>
</feature>
<dbReference type="PANTHER" id="PTHR24185">
    <property type="entry name" value="CALCIUM-INDEPENDENT PHOSPHOLIPASE A2-GAMMA"/>
    <property type="match status" value="1"/>
</dbReference>
<evidence type="ECO:0000313" key="11">
    <source>
        <dbReference type="Proteomes" id="UP000030678"/>
    </source>
</evidence>
<dbReference type="Pfam" id="PF01734">
    <property type="entry name" value="Patatin"/>
    <property type="match status" value="1"/>
</dbReference>
<proteinExistence type="predicted"/>
<evidence type="ECO:0000256" key="6">
    <source>
        <dbReference type="ARBA" id="ARBA00023098"/>
    </source>
</evidence>
<keyword evidence="5" id="KW-0442">Lipid degradation</keyword>
<organism evidence="10 11">
    <name type="scientific">Cladophialophora carrionii CBS 160.54</name>
    <dbReference type="NCBI Taxonomy" id="1279043"/>
    <lineage>
        <taxon>Eukaryota</taxon>
        <taxon>Fungi</taxon>
        <taxon>Dikarya</taxon>
        <taxon>Ascomycota</taxon>
        <taxon>Pezizomycotina</taxon>
        <taxon>Eurotiomycetes</taxon>
        <taxon>Chaetothyriomycetidae</taxon>
        <taxon>Chaetothyriales</taxon>
        <taxon>Herpotrichiellaceae</taxon>
        <taxon>Cladophialophora</taxon>
    </lineage>
</organism>
<evidence type="ECO:0000313" key="10">
    <source>
        <dbReference type="EMBL" id="ETI28069.1"/>
    </source>
</evidence>